<name>A0ABD0UJ39_DENTH</name>
<dbReference type="EMBL" id="JANQDX010000013">
    <property type="protein sequence ID" value="KAL0912827.1"/>
    <property type="molecule type" value="Genomic_DNA"/>
</dbReference>
<evidence type="ECO:0008006" key="4">
    <source>
        <dbReference type="Google" id="ProtNLM"/>
    </source>
</evidence>
<feature type="region of interest" description="Disordered" evidence="1">
    <location>
        <begin position="159"/>
        <end position="182"/>
    </location>
</feature>
<comment type="caution">
    <text evidence="2">The sequence shown here is derived from an EMBL/GenBank/DDBJ whole genome shotgun (WGS) entry which is preliminary data.</text>
</comment>
<sequence>MAKSIPPSISYLAELRHPPPFVQRCATDLAVSWRPTHPSVRVHRSMRPTPASSSKPFLSYLFPILPLSFIDFTILVFPNSLFLCRILNLLSNSLLTWREMSSHVHPISRKRKERDLTAAVTAAKVEPPAGSSSSAGNQLLAGYLAHEFLTKGTLFGKQWPPERPEPTGGSATSAQPGPVEEDRARSTYIAKAYDEVAYLLKMDGVHIPGVVNPTQLARWLQM</sequence>
<accession>A0ABD0UJ39</accession>
<dbReference type="AlphaFoldDB" id="A0ABD0UJ39"/>
<evidence type="ECO:0000313" key="2">
    <source>
        <dbReference type="EMBL" id="KAL0912827.1"/>
    </source>
</evidence>
<keyword evidence="3" id="KW-1185">Reference proteome</keyword>
<dbReference type="PANTHER" id="PTHR34657:SF4">
    <property type="entry name" value="EMBRYO SAC DEVELOPMENT ARREST 6"/>
    <property type="match status" value="1"/>
</dbReference>
<protein>
    <recommendedName>
        <fullName evidence="4">Embryo sac development arrest 6</fullName>
    </recommendedName>
</protein>
<gene>
    <name evidence="2" type="ORF">M5K25_016236</name>
</gene>
<evidence type="ECO:0000256" key="1">
    <source>
        <dbReference type="SAM" id="MobiDB-lite"/>
    </source>
</evidence>
<reference evidence="2 3" key="1">
    <citation type="journal article" date="2024" name="Plant Biotechnol. J.">
        <title>Dendrobium thyrsiflorum genome and its molecular insights into genes involved in important horticultural traits.</title>
        <authorList>
            <person name="Chen B."/>
            <person name="Wang J.Y."/>
            <person name="Zheng P.J."/>
            <person name="Li K.L."/>
            <person name="Liang Y.M."/>
            <person name="Chen X.F."/>
            <person name="Zhang C."/>
            <person name="Zhao X."/>
            <person name="He X."/>
            <person name="Zhang G.Q."/>
            <person name="Liu Z.J."/>
            <person name="Xu Q."/>
        </authorList>
    </citation>
    <scope>NUCLEOTIDE SEQUENCE [LARGE SCALE GENOMIC DNA]</scope>
    <source>
        <strain evidence="2">GZMU011</strain>
    </source>
</reference>
<dbReference type="PANTHER" id="PTHR34657">
    <property type="entry name" value="EMBRYO SAC DEVELOPMENT ARREST 6"/>
    <property type="match status" value="1"/>
</dbReference>
<dbReference type="Proteomes" id="UP001552299">
    <property type="component" value="Unassembled WGS sequence"/>
</dbReference>
<proteinExistence type="predicted"/>
<organism evidence="2 3">
    <name type="scientific">Dendrobium thyrsiflorum</name>
    <name type="common">Pinecone-like raceme dendrobium</name>
    <name type="synonym">Orchid</name>
    <dbReference type="NCBI Taxonomy" id="117978"/>
    <lineage>
        <taxon>Eukaryota</taxon>
        <taxon>Viridiplantae</taxon>
        <taxon>Streptophyta</taxon>
        <taxon>Embryophyta</taxon>
        <taxon>Tracheophyta</taxon>
        <taxon>Spermatophyta</taxon>
        <taxon>Magnoliopsida</taxon>
        <taxon>Liliopsida</taxon>
        <taxon>Asparagales</taxon>
        <taxon>Orchidaceae</taxon>
        <taxon>Epidendroideae</taxon>
        <taxon>Malaxideae</taxon>
        <taxon>Dendrobiinae</taxon>
        <taxon>Dendrobium</taxon>
    </lineage>
</organism>
<evidence type="ECO:0000313" key="3">
    <source>
        <dbReference type="Proteomes" id="UP001552299"/>
    </source>
</evidence>